<dbReference type="AlphaFoldDB" id="A0A7I8E319"/>
<name>A0A7I8E319_9FIRM</name>
<protein>
    <submittedName>
        <fullName evidence="1">Uncharacterized protein</fullName>
    </submittedName>
</protein>
<evidence type="ECO:0000313" key="1">
    <source>
        <dbReference type="EMBL" id="BCL58716.1"/>
    </source>
</evidence>
<dbReference type="KEGG" id="fit:Fi14EGH31_24280"/>
<dbReference type="Proteomes" id="UP000593842">
    <property type="component" value="Chromosome"/>
</dbReference>
<gene>
    <name evidence="1" type="ORF">Fi14EGH31_24280</name>
</gene>
<evidence type="ECO:0000313" key="2">
    <source>
        <dbReference type="Proteomes" id="UP000593842"/>
    </source>
</evidence>
<organism evidence="1 2">
    <name type="scientific">Faecalibacillus intestinalis</name>
    <dbReference type="NCBI Taxonomy" id="1982626"/>
    <lineage>
        <taxon>Bacteria</taxon>
        <taxon>Bacillati</taxon>
        <taxon>Bacillota</taxon>
        <taxon>Erysipelotrichia</taxon>
        <taxon>Erysipelotrichales</taxon>
        <taxon>Coprobacillaceae</taxon>
        <taxon>Faecalibacillus</taxon>
    </lineage>
</organism>
<dbReference type="EMBL" id="AP024085">
    <property type="protein sequence ID" value="BCL58716.1"/>
    <property type="molecule type" value="Genomic_DNA"/>
</dbReference>
<accession>A0A7I8E319</accession>
<proteinExistence type="predicted"/>
<reference evidence="2" key="1">
    <citation type="submission" date="2020-09" db="EMBL/GenBank/DDBJ databases">
        <title>Complete genome sequencing of Faecalibacillus intestinalis strain 14EGH31.</title>
        <authorList>
            <person name="Sakamoto M."/>
            <person name="Murakami T."/>
            <person name="Mori H."/>
        </authorList>
    </citation>
    <scope>NUCLEOTIDE SEQUENCE [LARGE SCALE GENOMIC DNA]</scope>
    <source>
        <strain evidence="2">14EGH31</strain>
    </source>
</reference>
<sequence>MKNIFEVSPESHYKFELKKLGNIKKGREHLGEEMLVLVY</sequence>